<evidence type="ECO:0000259" key="1">
    <source>
        <dbReference type="PROSITE" id="PS50943"/>
    </source>
</evidence>
<gene>
    <name evidence="2" type="ORF">BBI10_14670</name>
</gene>
<evidence type="ECO:0000313" key="2">
    <source>
        <dbReference type="EMBL" id="OCX19631.1"/>
    </source>
</evidence>
<dbReference type="SUPFAM" id="SSF47413">
    <property type="entry name" value="lambda repressor-like DNA-binding domains"/>
    <property type="match status" value="1"/>
</dbReference>
<dbReference type="OrthoDB" id="9791537at2"/>
<proteinExistence type="predicted"/>
<reference evidence="2 3" key="1">
    <citation type="submission" date="2016-08" db="EMBL/GenBank/DDBJ databases">
        <title>Whole genome sequence of Pseudomonas graminis strain UASWS1507, a potential biological control agent for agriculture.</title>
        <authorList>
            <person name="Crovadore J."/>
            <person name="Calmin G."/>
            <person name="Chablais R."/>
            <person name="Cochard B."/>
            <person name="Lefort F."/>
        </authorList>
    </citation>
    <scope>NUCLEOTIDE SEQUENCE [LARGE SCALE GENOMIC DNA]</scope>
    <source>
        <strain evidence="2 3">UASWS1507</strain>
    </source>
</reference>
<sequence>MNGIGKRLRQERKRLKLTQSALGAIGGVEANAQGHYESGQRLPRADYLFKIAAAGVDINRVVTGVDPSARAEMPTFSTVQTDQDMEGAADLDSSESMVKIISQLRQSLWITANALCEVTRLVNSEEPRASADHVEDHLRVLQSDADMFAALALAKVQKAAHETH</sequence>
<dbReference type="GO" id="GO:0003677">
    <property type="term" value="F:DNA binding"/>
    <property type="evidence" value="ECO:0007669"/>
    <property type="project" value="InterPro"/>
</dbReference>
<dbReference type="InterPro" id="IPR001387">
    <property type="entry name" value="Cro/C1-type_HTH"/>
</dbReference>
<dbReference type="Pfam" id="PF01381">
    <property type="entry name" value="HTH_3"/>
    <property type="match status" value="1"/>
</dbReference>
<protein>
    <recommendedName>
        <fullName evidence="1">HTH cro/C1-type domain-containing protein</fullName>
    </recommendedName>
</protein>
<dbReference type="AlphaFoldDB" id="A0A1C2DXZ1"/>
<name>A0A1C2DXZ1_9PSED</name>
<dbReference type="EMBL" id="MDEN01000063">
    <property type="protein sequence ID" value="OCX19631.1"/>
    <property type="molecule type" value="Genomic_DNA"/>
</dbReference>
<comment type="caution">
    <text evidence="2">The sequence shown here is derived from an EMBL/GenBank/DDBJ whole genome shotgun (WGS) entry which is preliminary data.</text>
</comment>
<dbReference type="CDD" id="cd00093">
    <property type="entry name" value="HTH_XRE"/>
    <property type="match status" value="1"/>
</dbReference>
<organism evidence="2 3">
    <name type="scientific">Pseudomonas graminis</name>
    <dbReference type="NCBI Taxonomy" id="158627"/>
    <lineage>
        <taxon>Bacteria</taxon>
        <taxon>Pseudomonadati</taxon>
        <taxon>Pseudomonadota</taxon>
        <taxon>Gammaproteobacteria</taxon>
        <taxon>Pseudomonadales</taxon>
        <taxon>Pseudomonadaceae</taxon>
        <taxon>Pseudomonas</taxon>
    </lineage>
</organism>
<evidence type="ECO:0000313" key="3">
    <source>
        <dbReference type="Proteomes" id="UP000095143"/>
    </source>
</evidence>
<dbReference type="Gene3D" id="1.10.260.40">
    <property type="entry name" value="lambda repressor-like DNA-binding domains"/>
    <property type="match status" value="1"/>
</dbReference>
<dbReference type="RefSeq" id="WP_065989425.1">
    <property type="nucleotide sequence ID" value="NZ_MDEN01000063.1"/>
</dbReference>
<accession>A0A1C2DXZ1</accession>
<dbReference type="Proteomes" id="UP000095143">
    <property type="component" value="Unassembled WGS sequence"/>
</dbReference>
<dbReference type="PROSITE" id="PS50943">
    <property type="entry name" value="HTH_CROC1"/>
    <property type="match status" value="1"/>
</dbReference>
<feature type="domain" description="HTH cro/C1-type" evidence="1">
    <location>
        <begin position="8"/>
        <end position="61"/>
    </location>
</feature>
<dbReference type="InterPro" id="IPR010982">
    <property type="entry name" value="Lambda_DNA-bd_dom_sf"/>
</dbReference>
<dbReference type="SMART" id="SM00530">
    <property type="entry name" value="HTH_XRE"/>
    <property type="match status" value="1"/>
</dbReference>